<protein>
    <recommendedName>
        <fullName evidence="3">Chorismate lyase</fullName>
    </recommendedName>
</protein>
<dbReference type="AlphaFoldDB" id="A0A387H7I4"/>
<dbReference type="Proteomes" id="UP000271554">
    <property type="component" value="Chromosome"/>
</dbReference>
<name>A0A387H7I4_9ACTN</name>
<evidence type="ECO:0000313" key="1">
    <source>
        <dbReference type="EMBL" id="AYG79786.1"/>
    </source>
</evidence>
<keyword evidence="2" id="KW-1185">Reference proteome</keyword>
<evidence type="ECO:0000313" key="2">
    <source>
        <dbReference type="Proteomes" id="UP000271554"/>
    </source>
</evidence>
<dbReference type="InterPro" id="IPR028978">
    <property type="entry name" value="Chorismate_lyase_/UTRA_dom_sf"/>
</dbReference>
<reference evidence="1 2" key="1">
    <citation type="submission" date="2018-10" db="EMBL/GenBank/DDBJ databases">
        <title>Relationship between Morphology and Antimicrobial Activity in Streptomyces.</title>
        <authorList>
            <person name="Kang H.J."/>
            <person name="Kim S.B."/>
        </authorList>
    </citation>
    <scope>NUCLEOTIDE SEQUENCE [LARGE SCALE GENOMIC DNA]</scope>
    <source>
        <strain evidence="1 2">BH38</strain>
    </source>
</reference>
<evidence type="ECO:0008006" key="3">
    <source>
        <dbReference type="Google" id="ProtNLM"/>
    </source>
</evidence>
<sequence>MTALPWAATRMLLASDGSTTLLLESLLDQPLFVRVTRQRTVVAGDASERAAKALAVDPRTPVVHRSSELVTDDGEVVSLNTVVFARPPAGWSGSSDDSVPLGRRLRSNQTLQYRSLLSSGGGVWPGEGRGVPCAFKEYLIHCEDGSRLYVHERFHPSYVAAPATLPAGAPAHSARFPGRRCDAA</sequence>
<gene>
    <name evidence="1" type="ORF">DWB77_01904</name>
</gene>
<dbReference type="KEGG" id="shun:DWB77_01904"/>
<dbReference type="RefSeq" id="WP_120720826.1">
    <property type="nucleotide sequence ID" value="NZ_CP032698.1"/>
</dbReference>
<dbReference type="OrthoDB" id="3690060at2"/>
<dbReference type="EMBL" id="CP032698">
    <property type="protein sequence ID" value="AYG79786.1"/>
    <property type="molecule type" value="Genomic_DNA"/>
</dbReference>
<organism evidence="1 2">
    <name type="scientific">Streptomyces hundungensis</name>
    <dbReference type="NCBI Taxonomy" id="1077946"/>
    <lineage>
        <taxon>Bacteria</taxon>
        <taxon>Bacillati</taxon>
        <taxon>Actinomycetota</taxon>
        <taxon>Actinomycetes</taxon>
        <taxon>Kitasatosporales</taxon>
        <taxon>Streptomycetaceae</taxon>
        <taxon>Streptomyces</taxon>
    </lineage>
</organism>
<dbReference type="Gene3D" id="3.40.1410.10">
    <property type="entry name" value="Chorismate lyase-like"/>
    <property type="match status" value="1"/>
</dbReference>
<proteinExistence type="predicted"/>
<dbReference type="SUPFAM" id="SSF64288">
    <property type="entry name" value="Chorismate lyase-like"/>
    <property type="match status" value="1"/>
</dbReference>
<accession>A0A387H7I4</accession>